<evidence type="ECO:0000256" key="1">
    <source>
        <dbReference type="SAM" id="Phobius"/>
    </source>
</evidence>
<feature type="transmembrane region" description="Helical" evidence="1">
    <location>
        <begin position="229"/>
        <end position="248"/>
    </location>
</feature>
<dbReference type="AlphaFoldDB" id="A0A6F9DJ52"/>
<keyword evidence="1" id="KW-1133">Transmembrane helix</keyword>
<reference evidence="2" key="1">
    <citation type="submission" date="2020-04" db="EMBL/GenBank/DDBJ databases">
        <authorList>
            <person name="Neveu A P."/>
        </authorList>
    </citation>
    <scope>NUCLEOTIDE SEQUENCE</scope>
    <source>
        <tissue evidence="2">Whole embryo</tissue>
    </source>
</reference>
<protein>
    <submittedName>
        <fullName evidence="2">Uncharacterized protein LOC100186104</fullName>
    </submittedName>
</protein>
<proteinExistence type="evidence at transcript level"/>
<feature type="transmembrane region" description="Helical" evidence="1">
    <location>
        <begin position="198"/>
        <end position="217"/>
    </location>
</feature>
<organism evidence="2">
    <name type="scientific">Phallusia mammillata</name>
    <dbReference type="NCBI Taxonomy" id="59560"/>
    <lineage>
        <taxon>Eukaryota</taxon>
        <taxon>Metazoa</taxon>
        <taxon>Chordata</taxon>
        <taxon>Tunicata</taxon>
        <taxon>Ascidiacea</taxon>
        <taxon>Phlebobranchia</taxon>
        <taxon>Ascidiidae</taxon>
        <taxon>Phallusia</taxon>
    </lineage>
</organism>
<keyword evidence="1" id="KW-0472">Membrane</keyword>
<feature type="transmembrane region" description="Helical" evidence="1">
    <location>
        <begin position="54"/>
        <end position="76"/>
    </location>
</feature>
<sequence>MMNTERKWIVGCAAVQLLTTLLLFIYLKDAYPGVNMTTPSEMINKYKPDTSLQSLFRISWAYLFVGKFLTLYYLYGLAKKRTIFSTKLYIIWILTMVNMVLWMLAYGFEAFNHALLTMVVMAGLCFVHVYEVTKRYVDSEMNYKTSSDPLPETSTWMFRHLVVYPNVFSAWWGIESIAFSLVYFLAPLSEQSIGEKTISGTSSLVFFGICQILWVMADFSYFKKYTRHIWCVYVFMVYIAGGILAINYESSIGFTTNNYVCVGECLFALSALFFRYQSNQSLLHRPEAKLK</sequence>
<dbReference type="EMBL" id="LR787121">
    <property type="protein sequence ID" value="CAB3262983.1"/>
    <property type="molecule type" value="mRNA"/>
</dbReference>
<feature type="transmembrane region" description="Helical" evidence="1">
    <location>
        <begin position="161"/>
        <end position="186"/>
    </location>
</feature>
<accession>A0A6F9DJ52</accession>
<keyword evidence="1" id="KW-0812">Transmembrane</keyword>
<feature type="transmembrane region" description="Helical" evidence="1">
    <location>
        <begin position="254"/>
        <end position="274"/>
    </location>
</feature>
<name>A0A6F9DJ52_9ASCI</name>
<gene>
    <name evidence="2" type="primary">LOC100186104-002</name>
</gene>
<evidence type="ECO:0000313" key="2">
    <source>
        <dbReference type="EMBL" id="CAB3262983.1"/>
    </source>
</evidence>
<feature type="transmembrane region" description="Helical" evidence="1">
    <location>
        <begin position="88"/>
        <end position="108"/>
    </location>
</feature>
<feature type="transmembrane region" description="Helical" evidence="1">
    <location>
        <begin position="114"/>
        <end position="133"/>
    </location>
</feature>